<gene>
    <name evidence="2" type="ORF">CMMCAS07_00995</name>
</gene>
<sequence>MPTRALEFDWPDRAVVGTIGLPGARTFYFQVRSGPQLVTIALEKQQSALLAEKIDEILDQLVTVEGNPFSIPESTPPELVDNDPLEDVDERWRTGAMGLGWDPTTAQVVIEAYPSRRTTTATTSTCRASTTTWTRTTPRCSSYACPSARPARSRSALTRSSEQAARSARCAATPSTPTGTSTPSRQLMSETDPLDGELIVTGRIRTASNATFLGTIGDVAVVYKPIRGENPLWDFPGAVLAHREVAAYLVSEALGWGVVPRTWLRDGPAGEGMVQLWQDEDPDQDAVDLVPASEIPEAGYRTVLGGEDEEGNTVALIHEDTPALRRMAVFDVIVNNADRKGFHVLAMPDGHRYGVDHGLTFHEEHKLRTVLWGWVGDPLTAEELEGLDRVLAGLDEELGRELAELLTAAEIEVLRARCTRLRSEARFPAPAGQSSAVPWPLF</sequence>
<dbReference type="NCBIfam" id="TIGR03847">
    <property type="entry name" value="conserved hypothetical protein"/>
    <property type="match status" value="1"/>
</dbReference>
<keyword evidence="3" id="KW-1185">Reference proteome</keyword>
<dbReference type="GO" id="GO:0016301">
    <property type="term" value="F:kinase activity"/>
    <property type="evidence" value="ECO:0007669"/>
    <property type="project" value="UniProtKB-KW"/>
</dbReference>
<protein>
    <submittedName>
        <fullName evidence="2">Phosphatidylinositol 3-and 4-kinase</fullName>
    </submittedName>
</protein>
<reference evidence="2 3" key="1">
    <citation type="submission" date="2016-08" db="EMBL/GenBank/DDBJ databases">
        <title>Genome sequence of Clavibacter michiganensis subsp. michiganensis strain CASJ007.</title>
        <authorList>
            <person name="Thapa S.P."/>
            <person name="Coaker G."/>
        </authorList>
    </citation>
    <scope>NUCLEOTIDE SEQUENCE [LARGE SCALE GENOMIC DNA]</scope>
    <source>
        <strain evidence="2">CASJ007</strain>
    </source>
</reference>
<dbReference type="NCBIfam" id="TIGR03843">
    <property type="entry name" value="SCO1664 family protein"/>
    <property type="match status" value="1"/>
</dbReference>
<name>A0A251XIV5_CLAMM</name>
<evidence type="ECO:0000313" key="2">
    <source>
        <dbReference type="EMBL" id="OUE03494.1"/>
    </source>
</evidence>
<feature type="region of interest" description="Disordered" evidence="1">
    <location>
        <begin position="151"/>
        <end position="192"/>
    </location>
</feature>
<keyword evidence="2" id="KW-0808">Transferase</keyword>
<dbReference type="InterPro" id="IPR022292">
    <property type="entry name" value="CHP03843"/>
</dbReference>
<dbReference type="Pfam" id="PF11290">
    <property type="entry name" value="DUF3090"/>
    <property type="match status" value="1"/>
</dbReference>
<comment type="caution">
    <text evidence="2">The sequence shown here is derived from an EMBL/GenBank/DDBJ whole genome shotgun (WGS) entry which is preliminary data.</text>
</comment>
<evidence type="ECO:0000313" key="3">
    <source>
        <dbReference type="Proteomes" id="UP000195062"/>
    </source>
</evidence>
<feature type="compositionally biased region" description="Polar residues" evidence="1">
    <location>
        <begin position="155"/>
        <end position="164"/>
    </location>
</feature>
<feature type="compositionally biased region" description="Low complexity" evidence="1">
    <location>
        <begin position="173"/>
        <end position="184"/>
    </location>
</feature>
<dbReference type="AlphaFoldDB" id="A0A251XIV5"/>
<evidence type="ECO:0000256" key="1">
    <source>
        <dbReference type="SAM" id="MobiDB-lite"/>
    </source>
</evidence>
<dbReference type="Proteomes" id="UP000195062">
    <property type="component" value="Unassembled WGS sequence"/>
</dbReference>
<organism evidence="2 3">
    <name type="scientific">Clavibacter michiganensis subsp. michiganensis</name>
    <dbReference type="NCBI Taxonomy" id="33013"/>
    <lineage>
        <taxon>Bacteria</taxon>
        <taxon>Bacillati</taxon>
        <taxon>Actinomycetota</taxon>
        <taxon>Actinomycetes</taxon>
        <taxon>Micrococcales</taxon>
        <taxon>Microbacteriaceae</taxon>
        <taxon>Clavibacter</taxon>
    </lineage>
</organism>
<dbReference type="InterPro" id="IPR021441">
    <property type="entry name" value="DUF3090"/>
</dbReference>
<proteinExistence type="predicted"/>
<keyword evidence="2" id="KW-0418">Kinase</keyword>
<dbReference type="EMBL" id="MDHH01000001">
    <property type="protein sequence ID" value="OUE03494.1"/>
    <property type="molecule type" value="Genomic_DNA"/>
</dbReference>
<accession>A0A251XIV5</accession>